<feature type="domain" description="MaoC-like" evidence="2">
    <location>
        <begin position="15"/>
        <end position="113"/>
    </location>
</feature>
<dbReference type="STRING" id="908337.HMPREF9257_0408"/>
<dbReference type="GO" id="GO:0019171">
    <property type="term" value="F:(3R)-hydroxyacyl-[acyl-carrier-protein] dehydratase activity"/>
    <property type="evidence" value="ECO:0007669"/>
    <property type="project" value="TreeGrafter"/>
</dbReference>
<evidence type="ECO:0000313" key="4">
    <source>
        <dbReference type="Proteomes" id="UP000005990"/>
    </source>
</evidence>
<accession>E4KRA9</accession>
<dbReference type="Pfam" id="PF01575">
    <property type="entry name" value="MaoC_dehydratas"/>
    <property type="match status" value="1"/>
</dbReference>
<dbReference type="RefSeq" id="WP_006419020.1">
    <property type="nucleotide sequence ID" value="NZ_AENN01000018.1"/>
</dbReference>
<dbReference type="InterPro" id="IPR003965">
    <property type="entry name" value="Fatty_acid_synthase"/>
</dbReference>
<keyword evidence="1" id="KW-0456">Lyase</keyword>
<keyword evidence="4" id="KW-1185">Reference proteome</keyword>
<comment type="caution">
    <text evidence="3">The sequence shown here is derived from an EMBL/GenBank/DDBJ whole genome shotgun (WGS) entry which is preliminary data.</text>
</comment>
<evidence type="ECO:0000259" key="2">
    <source>
        <dbReference type="Pfam" id="PF01575"/>
    </source>
</evidence>
<dbReference type="AlphaFoldDB" id="E4KRA9"/>
<dbReference type="PANTHER" id="PTHR43437">
    <property type="entry name" value="HYDROXYACYL-THIOESTER DEHYDRATASE TYPE 2, MITOCHONDRIAL-RELATED"/>
    <property type="match status" value="1"/>
</dbReference>
<dbReference type="eggNOG" id="COG2030">
    <property type="taxonomic scope" value="Bacteria"/>
</dbReference>
<dbReference type="SUPFAM" id="SSF54637">
    <property type="entry name" value="Thioesterase/thiol ester dehydrase-isomerase"/>
    <property type="match status" value="1"/>
</dbReference>
<dbReference type="GO" id="GO:0004312">
    <property type="term" value="F:fatty acid synthase activity"/>
    <property type="evidence" value="ECO:0007669"/>
    <property type="project" value="InterPro"/>
</dbReference>
<evidence type="ECO:0000256" key="1">
    <source>
        <dbReference type="ARBA" id="ARBA00023239"/>
    </source>
</evidence>
<dbReference type="GO" id="GO:0005835">
    <property type="term" value="C:fatty acid synthase complex"/>
    <property type="evidence" value="ECO:0007669"/>
    <property type="project" value="InterPro"/>
</dbReference>
<dbReference type="InterPro" id="IPR002539">
    <property type="entry name" value="MaoC-like_dom"/>
</dbReference>
<name>E4KRA9_9LACT</name>
<protein>
    <submittedName>
        <fullName evidence="3">MaoC-like protein</fullName>
    </submittedName>
</protein>
<dbReference type="InterPro" id="IPR050965">
    <property type="entry name" value="UPF0336/Enoyl-CoA_hydratase"/>
</dbReference>
<proteinExistence type="predicted"/>
<dbReference type="PANTHER" id="PTHR43437:SF3">
    <property type="entry name" value="HYDROXYACYL-THIOESTER DEHYDRATASE TYPE 2, MITOCHONDRIAL"/>
    <property type="match status" value="1"/>
</dbReference>
<dbReference type="PRINTS" id="PR01483">
    <property type="entry name" value="FASYNTHASE"/>
</dbReference>
<dbReference type="InterPro" id="IPR029069">
    <property type="entry name" value="HotDog_dom_sf"/>
</dbReference>
<reference evidence="3 4" key="1">
    <citation type="submission" date="2010-10" db="EMBL/GenBank/DDBJ databases">
        <authorList>
            <person name="Durkin A.S."/>
            <person name="Madupu R."/>
            <person name="Torralba M."/>
            <person name="Gillis M."/>
            <person name="Methe B."/>
            <person name="Sutton G."/>
            <person name="Nelson K.E."/>
        </authorList>
    </citation>
    <scope>NUCLEOTIDE SEQUENCE [LARGE SCALE GENOMIC DNA]</scope>
    <source>
        <strain evidence="3 4">ACS-139-V-Col8</strain>
    </source>
</reference>
<dbReference type="OrthoDB" id="9801625at2"/>
<dbReference type="Proteomes" id="UP000005990">
    <property type="component" value="Unassembled WGS sequence"/>
</dbReference>
<gene>
    <name evidence="3" type="ORF">HMPREF9257_0408</name>
</gene>
<dbReference type="FunFam" id="3.10.129.10:FF:000042">
    <property type="entry name" value="MaoC domain protein dehydratase"/>
    <property type="match status" value="1"/>
</dbReference>
<dbReference type="EMBL" id="AENN01000018">
    <property type="protein sequence ID" value="EFR30497.1"/>
    <property type="molecule type" value="Genomic_DNA"/>
</dbReference>
<dbReference type="Gene3D" id="3.10.129.10">
    <property type="entry name" value="Hotdog Thioesterase"/>
    <property type="match status" value="1"/>
</dbReference>
<organism evidence="3 4">
    <name type="scientific">Eremococcus coleocola ACS-139-V-Col8</name>
    <dbReference type="NCBI Taxonomy" id="908337"/>
    <lineage>
        <taxon>Bacteria</taxon>
        <taxon>Bacillati</taxon>
        <taxon>Bacillota</taxon>
        <taxon>Bacilli</taxon>
        <taxon>Lactobacillales</taxon>
        <taxon>Aerococcaceae</taxon>
        <taxon>Eremococcus</taxon>
    </lineage>
</organism>
<sequence>MTEEKYYVGQSDSFTKTVTEADVVLFAGVTGDLNPAHVNDVYAKNSMFKGRIAHGMFSAGLISAVFGTKLPGPGTIYLSQTLQFRKPVYFNDTITATVTIKEIDEKGRILFDTTVTNQNGDTVVTGEAKMLPPKD</sequence>
<dbReference type="CDD" id="cd03449">
    <property type="entry name" value="R_hydratase"/>
    <property type="match status" value="1"/>
</dbReference>
<dbReference type="GO" id="GO:0006633">
    <property type="term" value="P:fatty acid biosynthetic process"/>
    <property type="evidence" value="ECO:0007669"/>
    <property type="project" value="InterPro"/>
</dbReference>
<evidence type="ECO:0000313" key="3">
    <source>
        <dbReference type="EMBL" id="EFR30497.1"/>
    </source>
</evidence>